<dbReference type="Gene3D" id="3.40.50.880">
    <property type="match status" value="1"/>
</dbReference>
<dbReference type="PROSITE" id="PS51733">
    <property type="entry name" value="BPL_LPL_CATALYTIC"/>
    <property type="match status" value="1"/>
</dbReference>
<organism evidence="7 8">
    <name type="scientific">Thalassobacterium sedimentorum</name>
    <dbReference type="NCBI Taxonomy" id="3041258"/>
    <lineage>
        <taxon>Bacteria</taxon>
        <taxon>Pseudomonadati</taxon>
        <taxon>Verrucomicrobiota</taxon>
        <taxon>Opitutia</taxon>
        <taxon>Puniceicoccales</taxon>
        <taxon>Coraliomargaritaceae</taxon>
        <taxon>Thalassobacterium</taxon>
    </lineage>
</organism>
<dbReference type="InterPro" id="IPR045864">
    <property type="entry name" value="aa-tRNA-synth_II/BPL/LPL"/>
</dbReference>
<keyword evidence="2 5" id="KW-0808">Transferase</keyword>
<dbReference type="CDD" id="cd01741">
    <property type="entry name" value="GATase1_1"/>
    <property type="match status" value="1"/>
</dbReference>
<dbReference type="PANTHER" id="PTHR10993:SF7">
    <property type="entry name" value="LIPOYLTRANSFERASE 2, MITOCHONDRIAL-RELATED"/>
    <property type="match status" value="1"/>
</dbReference>
<dbReference type="PROSITE" id="PS51273">
    <property type="entry name" value="GATASE_TYPE_1"/>
    <property type="match status" value="1"/>
</dbReference>
<comment type="similarity">
    <text evidence="5">Belongs to the LipB family.</text>
</comment>
<keyword evidence="8" id="KW-1185">Reference proteome</keyword>
<evidence type="ECO:0000313" key="7">
    <source>
        <dbReference type="EMBL" id="MDQ8195441.1"/>
    </source>
</evidence>
<feature type="active site" description="Acyl-thioester intermediate" evidence="5">
    <location>
        <position position="401"/>
    </location>
</feature>
<dbReference type="InterPro" id="IPR000544">
    <property type="entry name" value="Octanoyltransferase"/>
</dbReference>
<comment type="caution">
    <text evidence="7">The sequence shown here is derived from an EMBL/GenBank/DDBJ whole genome shotgun (WGS) entry which is preliminary data.</text>
</comment>
<dbReference type="SUPFAM" id="SSF55681">
    <property type="entry name" value="Class II aaRS and biotin synthetases"/>
    <property type="match status" value="1"/>
</dbReference>
<dbReference type="PANTHER" id="PTHR10993">
    <property type="entry name" value="OCTANOYLTRANSFERASE"/>
    <property type="match status" value="1"/>
</dbReference>
<proteinExistence type="inferred from homology"/>
<name>A0ABU1ANU7_9BACT</name>
<evidence type="ECO:0000256" key="2">
    <source>
        <dbReference type="ARBA" id="ARBA00022679"/>
    </source>
</evidence>
<dbReference type="InterPro" id="IPR020605">
    <property type="entry name" value="Octanoyltransferase_CS"/>
</dbReference>
<feature type="domain" description="BPL/LPL catalytic" evidence="6">
    <location>
        <begin position="257"/>
        <end position="440"/>
    </location>
</feature>
<comment type="catalytic activity">
    <reaction evidence="5">
        <text>octanoyl-[ACP] + L-lysyl-[protein] = N(6)-octanoyl-L-lysyl-[protein] + holo-[ACP] + H(+)</text>
        <dbReference type="Rhea" id="RHEA:17665"/>
        <dbReference type="Rhea" id="RHEA-COMP:9636"/>
        <dbReference type="Rhea" id="RHEA-COMP:9685"/>
        <dbReference type="Rhea" id="RHEA-COMP:9752"/>
        <dbReference type="Rhea" id="RHEA-COMP:9928"/>
        <dbReference type="ChEBI" id="CHEBI:15378"/>
        <dbReference type="ChEBI" id="CHEBI:29969"/>
        <dbReference type="ChEBI" id="CHEBI:64479"/>
        <dbReference type="ChEBI" id="CHEBI:78463"/>
        <dbReference type="ChEBI" id="CHEBI:78809"/>
        <dbReference type="EC" id="2.3.1.181"/>
    </reaction>
</comment>
<dbReference type="Pfam" id="PF00117">
    <property type="entry name" value="GATase"/>
    <property type="match status" value="1"/>
</dbReference>
<dbReference type="Pfam" id="PF21948">
    <property type="entry name" value="LplA-B_cat"/>
    <property type="match status" value="1"/>
</dbReference>
<dbReference type="SUPFAM" id="SSF52317">
    <property type="entry name" value="Class I glutamine amidotransferase-like"/>
    <property type="match status" value="1"/>
</dbReference>
<dbReference type="EC" id="2.3.1.181" evidence="5"/>
<evidence type="ECO:0000256" key="3">
    <source>
        <dbReference type="ARBA" id="ARBA00023315"/>
    </source>
</evidence>
<feature type="binding site" evidence="5">
    <location>
        <begin position="370"/>
        <end position="372"/>
    </location>
    <ligand>
        <name>substrate</name>
    </ligand>
</feature>
<dbReference type="NCBIfam" id="NF010925">
    <property type="entry name" value="PRK14345.1"/>
    <property type="match status" value="1"/>
</dbReference>
<dbReference type="InterPro" id="IPR004143">
    <property type="entry name" value="BPL_LPL_catalytic"/>
</dbReference>
<comment type="function">
    <text evidence="4 5">Catalyzes the transfer of endogenously produced octanoic acid from octanoyl-acyl-carrier-protein onto the lipoyl domains of lipoate-dependent enzymes. Lipoyl-ACP can also act as a substrate although octanoyl-ACP is likely to be the physiological substrate.</text>
</comment>
<dbReference type="InterPro" id="IPR029062">
    <property type="entry name" value="Class_I_gatase-like"/>
</dbReference>
<gene>
    <name evidence="5 7" type="primary">lipB</name>
    <name evidence="7" type="ORF">QEH59_13475</name>
</gene>
<dbReference type="HAMAP" id="MF_00013">
    <property type="entry name" value="LipB"/>
    <property type="match status" value="1"/>
</dbReference>
<evidence type="ECO:0000256" key="4">
    <source>
        <dbReference type="ARBA" id="ARBA00024732"/>
    </source>
</evidence>
<dbReference type="PROSITE" id="PS01313">
    <property type="entry name" value="LIPB"/>
    <property type="match status" value="1"/>
</dbReference>
<evidence type="ECO:0000256" key="1">
    <source>
        <dbReference type="ARBA" id="ARBA00004821"/>
    </source>
</evidence>
<dbReference type="Gene3D" id="3.30.930.10">
    <property type="entry name" value="Bira Bifunctional Protein, Domain 2"/>
    <property type="match status" value="1"/>
</dbReference>
<dbReference type="InterPro" id="IPR017926">
    <property type="entry name" value="GATASE"/>
</dbReference>
<dbReference type="GO" id="GO:0033819">
    <property type="term" value="F:lipoyl(octanoyl) transferase activity"/>
    <property type="evidence" value="ECO:0007669"/>
    <property type="project" value="UniProtKB-EC"/>
</dbReference>
<dbReference type="Proteomes" id="UP001243717">
    <property type="component" value="Unassembled WGS sequence"/>
</dbReference>
<feature type="binding site" evidence="5">
    <location>
        <begin position="383"/>
        <end position="385"/>
    </location>
    <ligand>
        <name>substrate</name>
    </ligand>
</feature>
<evidence type="ECO:0000256" key="5">
    <source>
        <dbReference type="HAMAP-Rule" id="MF_00013"/>
    </source>
</evidence>
<dbReference type="RefSeq" id="WP_308985894.1">
    <property type="nucleotide sequence ID" value="NZ_JARXIC010000024.1"/>
</dbReference>
<feature type="binding site" evidence="5">
    <location>
        <begin position="303"/>
        <end position="310"/>
    </location>
    <ligand>
        <name>substrate</name>
    </ligand>
</feature>
<comment type="subcellular location">
    <subcellularLocation>
        <location evidence="5">Cytoplasm</location>
    </subcellularLocation>
</comment>
<comment type="pathway">
    <text evidence="1 5">Protein modification; protein lipoylation via endogenous pathway; protein N(6)-(lipoyl)lysine from octanoyl-[acyl-carrier-protein]: step 1/2.</text>
</comment>
<protein>
    <recommendedName>
        <fullName evidence="5">Octanoyltransferase</fullName>
        <ecNumber evidence="5">2.3.1.181</ecNumber>
    </recommendedName>
    <alternativeName>
        <fullName evidence="5">Lipoate-protein ligase B</fullName>
    </alternativeName>
    <alternativeName>
        <fullName evidence="5">Lipoyl/octanoyl transferase</fullName>
    </alternativeName>
    <alternativeName>
        <fullName evidence="5">Octanoyl-[acyl-carrier-protein]-protein N-octanoyltransferase</fullName>
    </alternativeName>
</protein>
<keyword evidence="3 5" id="KW-0012">Acyltransferase</keyword>
<dbReference type="EMBL" id="JARXIC010000024">
    <property type="protein sequence ID" value="MDQ8195441.1"/>
    <property type="molecule type" value="Genomic_DNA"/>
</dbReference>
<dbReference type="InterPro" id="IPR044992">
    <property type="entry name" value="ChyE-like"/>
</dbReference>
<accession>A0ABU1ANU7</accession>
<evidence type="ECO:0000259" key="6">
    <source>
        <dbReference type="PROSITE" id="PS51733"/>
    </source>
</evidence>
<sequence>MRILCLQHVPFEGPAAIADWAHSRGHSLHCHRLFESAPLPTIDRFDLLLIMGGPMNIYEVEAHPWLIAEKALIVSAIAAGKYVVGICLGGQLIADALGASVTKGPQVEIGWYPIQPEETTPAWLELPTDLRVLHWHGDRFELPNGAIRIASSAACPNQSFLYNERVLAWQCHLETTHESLSALIGNCADELENDGPFVMNAEQLLAEPPQTYARMRQVLFNILDGMTAPLEVLDWGRTDYEEAFARQKERVDLRRSGRCPDALIFTEHAPVYTMGMRKDAAQHLIWAQAECARQGISIVQSNRGGDITYHGPGQIVGYPILSLRHQRDLHAYLRNLEEVVIRTLATYGLKSARREGKTGIWLDNQRKICAIGVAVRSWISYHGFALNVNPDMTHFNGIVPCGITDGTVTSLANELDKDVNIADVKARLAVEFKTIFGNTAPQDG</sequence>
<dbReference type="NCBIfam" id="TIGR00214">
    <property type="entry name" value="lipB"/>
    <property type="match status" value="1"/>
</dbReference>
<keyword evidence="5" id="KW-0963">Cytoplasm</keyword>
<comment type="miscellaneous">
    <text evidence="5">In the reaction, the free carboxyl group of octanoic acid is attached via an amide linkage to the epsilon-amino group of a specific lysine residue of lipoyl domains of lipoate-dependent enzymes.</text>
</comment>
<dbReference type="CDD" id="cd16444">
    <property type="entry name" value="LipB"/>
    <property type="match status" value="1"/>
</dbReference>
<evidence type="ECO:0000313" key="8">
    <source>
        <dbReference type="Proteomes" id="UP001243717"/>
    </source>
</evidence>
<reference evidence="7 8" key="1">
    <citation type="submission" date="2023-04" db="EMBL/GenBank/DDBJ databases">
        <title>A novel bacteria isolated from coastal sediment.</title>
        <authorList>
            <person name="Liu X.-J."/>
            <person name="Du Z.-J."/>
        </authorList>
    </citation>
    <scope>NUCLEOTIDE SEQUENCE [LARGE SCALE GENOMIC DNA]</scope>
    <source>
        <strain evidence="7 8">SDUM461004</strain>
    </source>
</reference>
<feature type="site" description="Lowers pKa of active site Cys" evidence="5">
    <location>
        <position position="367"/>
    </location>
</feature>